<keyword evidence="2" id="KW-0378">Hydrolase</keyword>
<evidence type="ECO:0000259" key="1">
    <source>
        <dbReference type="Pfam" id="PF03372"/>
    </source>
</evidence>
<reference evidence="2 3" key="1">
    <citation type="journal article" date="2011" name="J. Bacteriol.">
        <title>Complete genome sequence of Polymorphum gilvum SL003B-26A1T, a crude oil-degrading bacterium from oil-polluted saline soil.</title>
        <authorList>
            <person name="Li S.G."/>
            <person name="Tang Y.Q."/>
            <person name="Nie Y."/>
            <person name="Cai M."/>
            <person name="Wu X.L."/>
        </authorList>
    </citation>
    <scope>NUCLEOTIDE SEQUENCE [LARGE SCALE GENOMIC DNA]</scope>
    <source>
        <strain evidence="3">LMG 25793 / CGMCC 1.9160 / SL003B-26A1</strain>
    </source>
</reference>
<dbReference type="EMBL" id="CP002568">
    <property type="protein sequence ID" value="ADZ68605.1"/>
    <property type="molecule type" value="Genomic_DNA"/>
</dbReference>
<dbReference type="PANTHER" id="PTHR14859">
    <property type="entry name" value="CALCOFLUOR WHITE HYPERSENSITIVE PROTEIN PRECURSOR"/>
    <property type="match status" value="1"/>
</dbReference>
<dbReference type="eggNOG" id="COG2374">
    <property type="taxonomic scope" value="Bacteria"/>
</dbReference>
<dbReference type="GO" id="GO:0006506">
    <property type="term" value="P:GPI anchor biosynthetic process"/>
    <property type="evidence" value="ECO:0007669"/>
    <property type="project" value="TreeGrafter"/>
</dbReference>
<dbReference type="KEGG" id="pgv:SL003B_0166"/>
<dbReference type="STRING" id="991905.SL003B_0166"/>
<dbReference type="OrthoDB" id="7297112at2"/>
<dbReference type="PANTHER" id="PTHR14859:SF1">
    <property type="entry name" value="PGAP2-INTERACTING PROTEIN"/>
    <property type="match status" value="1"/>
</dbReference>
<name>F2J070_POLGS</name>
<dbReference type="GO" id="GO:0004527">
    <property type="term" value="F:exonuclease activity"/>
    <property type="evidence" value="ECO:0007669"/>
    <property type="project" value="UniProtKB-KW"/>
</dbReference>
<dbReference type="SUPFAM" id="SSF56219">
    <property type="entry name" value="DNase I-like"/>
    <property type="match status" value="1"/>
</dbReference>
<keyword evidence="2" id="KW-0540">Nuclease</keyword>
<evidence type="ECO:0000313" key="2">
    <source>
        <dbReference type="EMBL" id="ADZ68605.1"/>
    </source>
</evidence>
<feature type="domain" description="Endonuclease/exonuclease/phosphatase" evidence="1">
    <location>
        <begin position="4"/>
        <end position="286"/>
    </location>
</feature>
<keyword evidence="2" id="KW-0255">Endonuclease</keyword>
<organism evidence="2 3">
    <name type="scientific">Polymorphum gilvum (strain LMG 25793 / CGMCC 1.9160 / SL003B-26A1)</name>
    <dbReference type="NCBI Taxonomy" id="991905"/>
    <lineage>
        <taxon>Bacteria</taxon>
        <taxon>Pseudomonadati</taxon>
        <taxon>Pseudomonadota</taxon>
        <taxon>Alphaproteobacteria</taxon>
        <taxon>Rhodobacterales</taxon>
        <taxon>Paracoccaceae</taxon>
        <taxon>Polymorphum</taxon>
    </lineage>
</organism>
<dbReference type="Proteomes" id="UP000008130">
    <property type="component" value="Chromosome"/>
</dbReference>
<evidence type="ECO:0000313" key="3">
    <source>
        <dbReference type="Proteomes" id="UP000008130"/>
    </source>
</evidence>
<dbReference type="Pfam" id="PF03372">
    <property type="entry name" value="Exo_endo_phos"/>
    <property type="match status" value="1"/>
</dbReference>
<dbReference type="HOGENOM" id="CLU_073780_0_0_5"/>
<dbReference type="RefSeq" id="WP_013650929.1">
    <property type="nucleotide sequence ID" value="NC_015259.1"/>
</dbReference>
<dbReference type="InterPro" id="IPR036691">
    <property type="entry name" value="Endo/exonu/phosph_ase_sf"/>
</dbReference>
<dbReference type="InterPro" id="IPR051916">
    <property type="entry name" value="GPI-anchor_lipid_remodeler"/>
</dbReference>
<accession>F2J070</accession>
<dbReference type="GO" id="GO:0016020">
    <property type="term" value="C:membrane"/>
    <property type="evidence" value="ECO:0007669"/>
    <property type="project" value="GOC"/>
</dbReference>
<protein>
    <submittedName>
        <fullName evidence="2">Endonuclease/exonuclease/phosphatase family</fullName>
    </submittedName>
</protein>
<proteinExistence type="predicted"/>
<dbReference type="Gene3D" id="3.60.10.10">
    <property type="entry name" value="Endonuclease/exonuclease/phosphatase"/>
    <property type="match status" value="1"/>
</dbReference>
<dbReference type="AlphaFoldDB" id="F2J070"/>
<dbReference type="InterPro" id="IPR005135">
    <property type="entry name" value="Endo/exonuclease/phosphatase"/>
</dbReference>
<keyword evidence="2" id="KW-0269">Exonuclease</keyword>
<dbReference type="PATRIC" id="fig|991905.3.peg.170"/>
<sequence>MRLATFNLESFGEDDFDAEALQPRLDALRPTLLALKADVLCLQEVNAQRLERKGTRVFAALDALVAGTPYEDFFRATSLRPDGTAPADKHNLAVLSRFPVVSSRTIREDHVEPPLWRPRSADPLPAGPEPVGFDRPLLHAALDVGLPRPLHVFCVHLRAPIAAPVAGGKLSAVSWGSTAAWAEGYFLASMKRVGQALELRLAIDALFDADPEALIAAAGDFNAVGLESPLRLVMADPDDTGNPALGHRRLRQLDAAVPEERRQTVVHRGRGHALDHILVSRELLFRARDIRVLNEGLADEVRDAGTPAEAGSFHAPVVATFEL</sequence>
<dbReference type="GO" id="GO:0004519">
    <property type="term" value="F:endonuclease activity"/>
    <property type="evidence" value="ECO:0007669"/>
    <property type="project" value="UniProtKB-KW"/>
</dbReference>
<keyword evidence="3" id="KW-1185">Reference proteome</keyword>
<gene>
    <name evidence="2" type="ordered locus">SL003B_0166</name>
</gene>